<dbReference type="EMBL" id="JBHLWK010000007">
    <property type="protein sequence ID" value="MFC0203452.1"/>
    <property type="molecule type" value="Genomic_DNA"/>
</dbReference>
<evidence type="ECO:0000256" key="1">
    <source>
        <dbReference type="SAM" id="MobiDB-lite"/>
    </source>
</evidence>
<proteinExistence type="predicted"/>
<evidence type="ECO:0000313" key="3">
    <source>
        <dbReference type="EMBL" id="MFC0203452.1"/>
    </source>
</evidence>
<feature type="chain" id="PRO_5045415819" evidence="2">
    <location>
        <begin position="24"/>
        <end position="323"/>
    </location>
</feature>
<organism evidence="3 4">
    <name type="scientific">Novosphingobium soli</name>
    <dbReference type="NCBI Taxonomy" id="574956"/>
    <lineage>
        <taxon>Bacteria</taxon>
        <taxon>Pseudomonadati</taxon>
        <taxon>Pseudomonadota</taxon>
        <taxon>Alphaproteobacteria</taxon>
        <taxon>Sphingomonadales</taxon>
        <taxon>Sphingomonadaceae</taxon>
        <taxon>Novosphingobium</taxon>
    </lineage>
</organism>
<protein>
    <submittedName>
        <fullName evidence="3">Uncharacterized protein</fullName>
    </submittedName>
</protein>
<name>A0ABV6CSN3_9SPHN</name>
<evidence type="ECO:0000256" key="2">
    <source>
        <dbReference type="SAM" id="SignalP"/>
    </source>
</evidence>
<keyword evidence="4" id="KW-1185">Reference proteome</keyword>
<dbReference type="RefSeq" id="WP_379486227.1">
    <property type="nucleotide sequence ID" value="NZ_JBHLWK010000007.1"/>
</dbReference>
<gene>
    <name evidence="3" type="ORF">ACFFJC_04100</name>
</gene>
<evidence type="ECO:0000313" key="4">
    <source>
        <dbReference type="Proteomes" id="UP001589798"/>
    </source>
</evidence>
<feature type="signal peptide" evidence="2">
    <location>
        <begin position="1"/>
        <end position="23"/>
    </location>
</feature>
<comment type="caution">
    <text evidence="3">The sequence shown here is derived from an EMBL/GenBank/DDBJ whole genome shotgun (WGS) entry which is preliminary data.</text>
</comment>
<feature type="region of interest" description="Disordered" evidence="1">
    <location>
        <begin position="22"/>
        <end position="51"/>
    </location>
</feature>
<accession>A0ABV6CSN3</accession>
<reference evidence="3 4" key="1">
    <citation type="submission" date="2024-09" db="EMBL/GenBank/DDBJ databases">
        <authorList>
            <person name="Sun Q."/>
            <person name="Mori K."/>
        </authorList>
    </citation>
    <scope>NUCLEOTIDE SEQUENCE [LARGE SCALE GENOMIC DNA]</scope>
    <source>
        <strain evidence="3 4">CCM 7706</strain>
    </source>
</reference>
<sequence length="323" mass="32293">MIHALAPIAVILASLLIPQPASAQEPRSAPSAERERPPSAVPTPGSVIPGGAETTVKWENSTFPSEAEGGIWPEGARFGWTFNHEFNAVTAPGEGSTAFSLMAIAHNHGSPANVVALGADTVLRSDDAAGFGGNIIVRTESAVARPKMVGLEIDIEPATGVTPAKTSIALPINMFNSRNPGPAIQTGGINGGTFANGIVLYGIAKSGAGLAAGEGASMNALVNSSVCECATAAFIHGTGISQGDAYGTKGPGVSPFVYGDEGNDLVVRLGSAGGLKVYASDGVSPVLEVAADGTLSAGGHRGVSCSGPPTSAFRTLGGIVVHC</sequence>
<keyword evidence="2" id="KW-0732">Signal</keyword>
<dbReference type="Proteomes" id="UP001589798">
    <property type="component" value="Unassembled WGS sequence"/>
</dbReference>